<protein>
    <submittedName>
        <fullName evidence="2">Uncharacterized protein</fullName>
    </submittedName>
</protein>
<dbReference type="RefSeq" id="XP_022666501.1">
    <property type="nucleotide sequence ID" value="XM_022810766.1"/>
</dbReference>
<evidence type="ECO:0000313" key="3">
    <source>
        <dbReference type="Proteomes" id="UP000594260"/>
    </source>
</evidence>
<dbReference type="InParanoid" id="A0A7M7MIC9"/>
<evidence type="ECO:0000313" key="2">
    <source>
        <dbReference type="EnsemblMetazoa" id="XP_022666501"/>
    </source>
</evidence>
<dbReference type="RefSeq" id="XP_022666512.1">
    <property type="nucleotide sequence ID" value="XM_022810777.1"/>
</dbReference>
<keyword evidence="1" id="KW-0175">Coiled coil</keyword>
<dbReference type="GeneID" id="111252595"/>
<name>A0A7M7MIC9_VARDE</name>
<dbReference type="Proteomes" id="UP000594260">
    <property type="component" value="Unplaced"/>
</dbReference>
<dbReference type="EnsemblMetazoa" id="XM_022810777">
    <property type="protein sequence ID" value="XP_022666512"/>
    <property type="gene ID" value="LOC111252595"/>
</dbReference>
<organism evidence="2 3">
    <name type="scientific">Varroa destructor</name>
    <name type="common">Honeybee mite</name>
    <dbReference type="NCBI Taxonomy" id="109461"/>
    <lineage>
        <taxon>Eukaryota</taxon>
        <taxon>Metazoa</taxon>
        <taxon>Ecdysozoa</taxon>
        <taxon>Arthropoda</taxon>
        <taxon>Chelicerata</taxon>
        <taxon>Arachnida</taxon>
        <taxon>Acari</taxon>
        <taxon>Parasitiformes</taxon>
        <taxon>Mesostigmata</taxon>
        <taxon>Gamasina</taxon>
        <taxon>Dermanyssoidea</taxon>
        <taxon>Varroidae</taxon>
        <taxon>Varroa</taxon>
    </lineage>
</organism>
<dbReference type="OrthoDB" id="10451051at2759"/>
<dbReference type="KEGG" id="vde:111252595"/>
<proteinExistence type="predicted"/>
<sequence>MIYPVKMTAGEDPVSNRTDMECLNIGEQDTESSEQEDSRRESIPLIFDHSYTERQSHLHRETKWLGDKARELHRKLAVLKRVQKDIEERTRILREKNLELLERNQQLSAGNRQLRDELVEVSAVRREREEYLRLAIIHQEFTWEDNAKDQYSDRHGDKEP</sequence>
<dbReference type="EnsemblMetazoa" id="XM_022810766">
    <property type="protein sequence ID" value="XP_022666501"/>
    <property type="gene ID" value="LOC111252595"/>
</dbReference>
<feature type="coiled-coil region" evidence="1">
    <location>
        <begin position="69"/>
        <end position="117"/>
    </location>
</feature>
<reference evidence="2" key="1">
    <citation type="submission" date="2021-01" db="UniProtKB">
        <authorList>
            <consortium name="EnsemblMetazoa"/>
        </authorList>
    </citation>
    <scope>IDENTIFICATION</scope>
</reference>
<accession>A0A7M7MIC9</accession>
<evidence type="ECO:0000256" key="1">
    <source>
        <dbReference type="SAM" id="Coils"/>
    </source>
</evidence>
<keyword evidence="3" id="KW-1185">Reference proteome</keyword>
<dbReference type="AlphaFoldDB" id="A0A7M7MIC9"/>